<dbReference type="GO" id="GO:0042742">
    <property type="term" value="P:defense response to bacterium"/>
    <property type="evidence" value="ECO:0007669"/>
    <property type="project" value="UniProtKB-KW"/>
</dbReference>
<dbReference type="KEGG" id="fsm:CCS41_03145"/>
<dbReference type="SUPFAM" id="SSF53955">
    <property type="entry name" value="Lysozyme-like"/>
    <property type="match status" value="1"/>
</dbReference>
<dbReference type="InterPro" id="IPR002196">
    <property type="entry name" value="Glyco_hydro_24"/>
</dbReference>
<organism evidence="7 10">
    <name type="scientific">Candidatus Fukatsuia symbiotica</name>
    <dbReference type="NCBI Taxonomy" id="1878942"/>
    <lineage>
        <taxon>Bacteria</taxon>
        <taxon>Pseudomonadati</taxon>
        <taxon>Pseudomonadota</taxon>
        <taxon>Gammaproteobacteria</taxon>
        <taxon>Enterobacterales</taxon>
        <taxon>Yersiniaceae</taxon>
        <taxon>Candidatus Fukatsuia</taxon>
    </lineage>
</organism>
<dbReference type="HAMAP" id="MF_04136">
    <property type="entry name" value="SAR_ENDOLYSIN"/>
    <property type="match status" value="1"/>
</dbReference>
<dbReference type="InterPro" id="IPR023346">
    <property type="entry name" value="Lysozyme-like_dom_sf"/>
</dbReference>
<evidence type="ECO:0000313" key="7">
    <source>
        <dbReference type="EMBL" id="AWK13543.1"/>
    </source>
</evidence>
<dbReference type="PANTHER" id="PTHR38107">
    <property type="match status" value="1"/>
</dbReference>
<dbReference type="GO" id="GO:0031640">
    <property type="term" value="P:killing of cells of another organism"/>
    <property type="evidence" value="ECO:0007669"/>
    <property type="project" value="UniProtKB-KW"/>
</dbReference>
<comment type="similarity">
    <text evidence="6">Belongs to the glycosyl hydrolase 24 family.</text>
</comment>
<evidence type="ECO:0000313" key="8">
    <source>
        <dbReference type="EMBL" id="AWK13702.1"/>
    </source>
</evidence>
<dbReference type="RefSeq" id="WP_119797099.1">
    <property type="nucleotide sequence ID" value="NZ_CP021659.1"/>
</dbReference>
<keyword evidence="4 6" id="KW-0378">Hydrolase</keyword>
<dbReference type="InterPro" id="IPR023347">
    <property type="entry name" value="Lysozyme_dom_sf"/>
</dbReference>
<keyword evidence="10" id="KW-1185">Reference proteome</keyword>
<evidence type="ECO:0000256" key="4">
    <source>
        <dbReference type="ARBA" id="ARBA00022801"/>
    </source>
</evidence>
<evidence type="ECO:0000256" key="2">
    <source>
        <dbReference type="ARBA" id="ARBA00022529"/>
    </source>
</evidence>
<evidence type="ECO:0000313" key="9">
    <source>
        <dbReference type="EMBL" id="AWK14076.1"/>
    </source>
</evidence>
<dbReference type="EMBL" id="CP021659">
    <property type="protein sequence ID" value="AWK14076.1"/>
    <property type="molecule type" value="Genomic_DNA"/>
</dbReference>
<dbReference type="InterPro" id="IPR051018">
    <property type="entry name" value="Bacteriophage_GH24"/>
</dbReference>
<dbReference type="KEGG" id="fsm:CCS41_05610"/>
<dbReference type="InterPro" id="IPR043688">
    <property type="entry name" value="SAR_endolysin-like"/>
</dbReference>
<dbReference type="Gene3D" id="1.10.530.40">
    <property type="match status" value="1"/>
</dbReference>
<dbReference type="EMBL" id="CP021659">
    <property type="protein sequence ID" value="AWK13702.1"/>
    <property type="molecule type" value="Genomic_DNA"/>
</dbReference>
<evidence type="ECO:0000256" key="6">
    <source>
        <dbReference type="RuleBase" id="RU003788"/>
    </source>
</evidence>
<evidence type="ECO:0000256" key="3">
    <source>
        <dbReference type="ARBA" id="ARBA00022638"/>
    </source>
</evidence>
<dbReference type="Proteomes" id="UP000261875">
    <property type="component" value="Chromosome"/>
</dbReference>
<dbReference type="HAMAP" id="MF_04110">
    <property type="entry name" value="ENDOLYSIN_T4"/>
    <property type="match status" value="1"/>
</dbReference>
<dbReference type="EMBL" id="CP021659">
    <property type="protein sequence ID" value="AWK13543.1"/>
    <property type="molecule type" value="Genomic_DNA"/>
</dbReference>
<dbReference type="CDD" id="cd16900">
    <property type="entry name" value="endolysin_R21-like"/>
    <property type="match status" value="1"/>
</dbReference>
<dbReference type="OrthoDB" id="8141296at2"/>
<reference evidence="7 10" key="1">
    <citation type="submission" date="2017-05" db="EMBL/GenBank/DDBJ databases">
        <title>Genome sequence of Candidatus Fukatsuia symbiotica and Candidatus Hamiltonella defensa from Acyrthosiphon pisum strain 5D.</title>
        <authorList>
            <person name="Patel V.A."/>
            <person name="Chevignon G."/>
            <person name="Russell J.A."/>
            <person name="Oliver K.M."/>
        </authorList>
    </citation>
    <scope>NUCLEOTIDE SEQUENCE [LARGE SCALE GENOMIC DNA]</scope>
    <source>
        <strain evidence="7 10">5D</strain>
    </source>
</reference>
<name>A0A2U8I362_9GAMM</name>
<evidence type="ECO:0000256" key="1">
    <source>
        <dbReference type="ARBA" id="ARBA00000632"/>
    </source>
</evidence>
<dbReference type="AlphaFoldDB" id="A0A2U8I362"/>
<protein>
    <recommendedName>
        <fullName evidence="6">Lysozyme</fullName>
        <ecNumber evidence="6">3.2.1.17</ecNumber>
    </recommendedName>
</protein>
<proteinExistence type="inferred from homology"/>
<keyword evidence="3 6" id="KW-0081">Bacteriolytic enzyme</keyword>
<keyword evidence="5 6" id="KW-0326">Glycosidase</keyword>
<dbReference type="EC" id="3.2.1.17" evidence="6"/>
<gene>
    <name evidence="7" type="ORF">CCS41_01945</name>
    <name evidence="8" type="ORF">CCS41_03145</name>
    <name evidence="9" type="ORF">CCS41_05610</name>
</gene>
<dbReference type="GO" id="GO:0009253">
    <property type="term" value="P:peptidoglycan catabolic process"/>
    <property type="evidence" value="ECO:0007669"/>
    <property type="project" value="InterPro"/>
</dbReference>
<dbReference type="InterPro" id="IPR034690">
    <property type="entry name" value="Endolysin_T4_type"/>
</dbReference>
<dbReference type="GO" id="GO:0003796">
    <property type="term" value="F:lysozyme activity"/>
    <property type="evidence" value="ECO:0007669"/>
    <property type="project" value="UniProtKB-EC"/>
</dbReference>
<evidence type="ECO:0000313" key="10">
    <source>
        <dbReference type="Proteomes" id="UP000261875"/>
    </source>
</evidence>
<dbReference type="PANTHER" id="PTHR38107:SF3">
    <property type="entry name" value="LYSOZYME RRRD-RELATED"/>
    <property type="match status" value="1"/>
</dbReference>
<dbReference type="KEGG" id="fsm:CCS41_01945"/>
<evidence type="ECO:0000256" key="5">
    <source>
        <dbReference type="ARBA" id="ARBA00023295"/>
    </source>
</evidence>
<dbReference type="GO" id="GO:0016998">
    <property type="term" value="P:cell wall macromolecule catabolic process"/>
    <property type="evidence" value="ECO:0007669"/>
    <property type="project" value="InterPro"/>
</dbReference>
<keyword evidence="2 6" id="KW-0929">Antimicrobial</keyword>
<accession>A0A2U8I362</accession>
<sequence length="172" mass="18981">MSKLSKPMLGLILAGTTATAILAQFLHEKEGNRLKAYRDGANVWTICRGATRVDDKPVMQGLQLSAEKCEQVNKFEVNKAIAWVERHVQVPLSDAQKAGIASFCPYNIGAGKCLSSTFYRKLNAGDYHGACAEIKRWLFDGGKNCRIRANNCAGQVMRRAQESELTCWGLDV</sequence>
<dbReference type="Pfam" id="PF00959">
    <property type="entry name" value="Phage_lysozyme"/>
    <property type="match status" value="1"/>
</dbReference>
<comment type="catalytic activity">
    <reaction evidence="1 6">
        <text>Hydrolysis of (1-&gt;4)-beta-linkages between N-acetylmuramic acid and N-acetyl-D-glucosamine residues in a peptidoglycan and between N-acetyl-D-glucosamine residues in chitodextrins.</text>
        <dbReference type="EC" id="3.2.1.17"/>
    </reaction>
</comment>